<gene>
    <name evidence="2" type="ORF">PUN28_013980</name>
</gene>
<feature type="region of interest" description="Disordered" evidence="1">
    <location>
        <begin position="32"/>
        <end position="75"/>
    </location>
</feature>
<protein>
    <submittedName>
        <fullName evidence="2">Uncharacterized protein</fullName>
    </submittedName>
</protein>
<feature type="compositionally biased region" description="Basic and acidic residues" evidence="1">
    <location>
        <begin position="66"/>
        <end position="75"/>
    </location>
</feature>
<name>A0AAW2F867_9HYME</name>
<keyword evidence="3" id="KW-1185">Reference proteome</keyword>
<evidence type="ECO:0000256" key="1">
    <source>
        <dbReference type="SAM" id="MobiDB-lite"/>
    </source>
</evidence>
<reference evidence="2 3" key="1">
    <citation type="submission" date="2023-03" db="EMBL/GenBank/DDBJ databases">
        <title>High recombination rates correlate with genetic variation in Cardiocondyla obscurior ants.</title>
        <authorList>
            <person name="Errbii M."/>
        </authorList>
    </citation>
    <scope>NUCLEOTIDE SEQUENCE [LARGE SCALE GENOMIC DNA]</scope>
    <source>
        <strain evidence="2">Alpha-2009</strain>
        <tissue evidence="2">Whole body</tissue>
    </source>
</reference>
<proteinExistence type="predicted"/>
<feature type="region of interest" description="Disordered" evidence="1">
    <location>
        <begin position="116"/>
        <end position="135"/>
    </location>
</feature>
<comment type="caution">
    <text evidence="2">The sequence shown here is derived from an EMBL/GenBank/DDBJ whole genome shotgun (WGS) entry which is preliminary data.</text>
</comment>
<accession>A0AAW2F867</accession>
<evidence type="ECO:0000313" key="2">
    <source>
        <dbReference type="EMBL" id="KAL0110716.1"/>
    </source>
</evidence>
<dbReference type="AlphaFoldDB" id="A0AAW2F867"/>
<dbReference type="Proteomes" id="UP001430953">
    <property type="component" value="Unassembled WGS sequence"/>
</dbReference>
<feature type="compositionally biased region" description="Low complexity" evidence="1">
    <location>
        <begin position="41"/>
        <end position="50"/>
    </location>
</feature>
<sequence>MQQFGGNDGTDPPEAGHFQLIIFRPGGDVAKKGLKQKKEISNSQQSSRSSCRPKQKKPPTATWHADILRESNDKYDDDLTKATYENVNTPDRQTHTSAHTTIRTANAMNFMLTITDQGHGSENSEATASAPSSEN</sequence>
<organism evidence="2 3">
    <name type="scientific">Cardiocondyla obscurior</name>
    <dbReference type="NCBI Taxonomy" id="286306"/>
    <lineage>
        <taxon>Eukaryota</taxon>
        <taxon>Metazoa</taxon>
        <taxon>Ecdysozoa</taxon>
        <taxon>Arthropoda</taxon>
        <taxon>Hexapoda</taxon>
        <taxon>Insecta</taxon>
        <taxon>Pterygota</taxon>
        <taxon>Neoptera</taxon>
        <taxon>Endopterygota</taxon>
        <taxon>Hymenoptera</taxon>
        <taxon>Apocrita</taxon>
        <taxon>Aculeata</taxon>
        <taxon>Formicoidea</taxon>
        <taxon>Formicidae</taxon>
        <taxon>Myrmicinae</taxon>
        <taxon>Cardiocondyla</taxon>
    </lineage>
</organism>
<dbReference type="EMBL" id="JADYXP020000014">
    <property type="protein sequence ID" value="KAL0110716.1"/>
    <property type="molecule type" value="Genomic_DNA"/>
</dbReference>
<evidence type="ECO:0000313" key="3">
    <source>
        <dbReference type="Proteomes" id="UP001430953"/>
    </source>
</evidence>